<gene>
    <name evidence="1" type="ORF">ADK38_30225</name>
</gene>
<keyword evidence="1" id="KW-0560">Oxidoreductase</keyword>
<comment type="caution">
    <text evidence="1">The sequence shown here is derived from an EMBL/GenBank/DDBJ whole genome shotgun (WGS) entry which is preliminary data.</text>
</comment>
<sequence>PRLVATEDVVNEQGDVCGFAPPGDIHRVWNACGDKAISLHIYGADIARLGSSVRRVYDLPADR</sequence>
<dbReference type="Proteomes" id="UP000037020">
    <property type="component" value="Unassembled WGS sequence"/>
</dbReference>
<reference evidence="1 2" key="1">
    <citation type="submission" date="2015-07" db="EMBL/GenBank/DDBJ databases">
        <authorList>
            <person name="Ju K.-S."/>
            <person name="Doroghazi J.R."/>
            <person name="Metcalf W.W."/>
        </authorList>
    </citation>
    <scope>NUCLEOTIDE SEQUENCE [LARGE SCALE GENOMIC DNA]</scope>
    <source>
        <strain evidence="1 2">NRRL B-3589</strain>
    </source>
</reference>
<evidence type="ECO:0000313" key="2">
    <source>
        <dbReference type="Proteomes" id="UP000037020"/>
    </source>
</evidence>
<proteinExistence type="predicted"/>
<dbReference type="SUPFAM" id="SSF51182">
    <property type="entry name" value="RmlC-like cupins"/>
    <property type="match status" value="1"/>
</dbReference>
<evidence type="ECO:0000313" key="1">
    <source>
        <dbReference type="EMBL" id="KOG86580.1"/>
    </source>
</evidence>
<accession>A0ABR5IZI8</accession>
<dbReference type="GO" id="GO:0051213">
    <property type="term" value="F:dioxygenase activity"/>
    <property type="evidence" value="ECO:0007669"/>
    <property type="project" value="UniProtKB-KW"/>
</dbReference>
<dbReference type="EMBL" id="LGUT01002741">
    <property type="protein sequence ID" value="KOG86580.1"/>
    <property type="molecule type" value="Genomic_DNA"/>
</dbReference>
<name>A0ABR5IZI8_9ACTN</name>
<protein>
    <submittedName>
        <fullName evidence="1">Cysteine dioxygenase</fullName>
    </submittedName>
</protein>
<dbReference type="InterPro" id="IPR014710">
    <property type="entry name" value="RmlC-like_jellyroll"/>
</dbReference>
<feature type="non-terminal residue" evidence="1">
    <location>
        <position position="1"/>
    </location>
</feature>
<keyword evidence="2" id="KW-1185">Reference proteome</keyword>
<dbReference type="Gene3D" id="2.60.120.10">
    <property type="entry name" value="Jelly Rolls"/>
    <property type="match status" value="1"/>
</dbReference>
<dbReference type="InterPro" id="IPR011051">
    <property type="entry name" value="RmlC_Cupin_sf"/>
</dbReference>
<organism evidence="1 2">
    <name type="scientific">Streptomyces varsoviensis</name>
    <dbReference type="NCBI Taxonomy" id="67373"/>
    <lineage>
        <taxon>Bacteria</taxon>
        <taxon>Bacillati</taxon>
        <taxon>Actinomycetota</taxon>
        <taxon>Actinomycetes</taxon>
        <taxon>Kitasatosporales</taxon>
        <taxon>Streptomycetaceae</taxon>
        <taxon>Streptomyces</taxon>
    </lineage>
</organism>
<keyword evidence="1" id="KW-0223">Dioxygenase</keyword>